<sequence>MAVEVKMVAEEVGGGDRSLLLKTAMAEEDGNSSARLNSVVGLVLDIPEYNVIPKDGSEQFLRGGYSKQYSCFHDCLRRGHHQAQRYWVSKLDDENSAWQNTSPGQHRS</sequence>
<reference evidence="1" key="1">
    <citation type="journal article" date="2023" name="G3 (Bethesda)">
        <title>A reference genome for the long-term kleptoplast-retaining sea slug Elysia crispata morphotype clarki.</title>
        <authorList>
            <person name="Eastman K.E."/>
            <person name="Pendleton A.L."/>
            <person name="Shaikh M.A."/>
            <person name="Suttiyut T."/>
            <person name="Ogas R."/>
            <person name="Tomko P."/>
            <person name="Gavelis G."/>
            <person name="Widhalm J.R."/>
            <person name="Wisecaver J.H."/>
        </authorList>
    </citation>
    <scope>NUCLEOTIDE SEQUENCE</scope>
    <source>
        <strain evidence="1">ECLA1</strain>
    </source>
</reference>
<protein>
    <submittedName>
        <fullName evidence="1">Uncharacterized protein</fullName>
    </submittedName>
</protein>
<evidence type="ECO:0000313" key="1">
    <source>
        <dbReference type="EMBL" id="KAK3800625.1"/>
    </source>
</evidence>
<dbReference type="Proteomes" id="UP001283361">
    <property type="component" value="Unassembled WGS sequence"/>
</dbReference>
<comment type="caution">
    <text evidence="1">The sequence shown here is derived from an EMBL/GenBank/DDBJ whole genome shotgun (WGS) entry which is preliminary data.</text>
</comment>
<proteinExistence type="predicted"/>
<gene>
    <name evidence="1" type="ORF">RRG08_003032</name>
</gene>
<keyword evidence="2" id="KW-1185">Reference proteome</keyword>
<name>A0AAE1EBK7_9GAST</name>
<organism evidence="1 2">
    <name type="scientific">Elysia crispata</name>
    <name type="common">lettuce slug</name>
    <dbReference type="NCBI Taxonomy" id="231223"/>
    <lineage>
        <taxon>Eukaryota</taxon>
        <taxon>Metazoa</taxon>
        <taxon>Spiralia</taxon>
        <taxon>Lophotrochozoa</taxon>
        <taxon>Mollusca</taxon>
        <taxon>Gastropoda</taxon>
        <taxon>Heterobranchia</taxon>
        <taxon>Euthyneura</taxon>
        <taxon>Panpulmonata</taxon>
        <taxon>Sacoglossa</taxon>
        <taxon>Placobranchoidea</taxon>
        <taxon>Plakobranchidae</taxon>
        <taxon>Elysia</taxon>
    </lineage>
</organism>
<dbReference type="AlphaFoldDB" id="A0AAE1EBK7"/>
<dbReference type="EMBL" id="JAWDGP010000422">
    <property type="protein sequence ID" value="KAK3800625.1"/>
    <property type="molecule type" value="Genomic_DNA"/>
</dbReference>
<accession>A0AAE1EBK7</accession>
<evidence type="ECO:0000313" key="2">
    <source>
        <dbReference type="Proteomes" id="UP001283361"/>
    </source>
</evidence>